<evidence type="ECO:0000313" key="6">
    <source>
        <dbReference type="EMBL" id="CAB5027439.1"/>
    </source>
</evidence>
<protein>
    <recommendedName>
        <fullName evidence="3">aldehyde dehydrogenase (NAD(+))</fullName>
        <ecNumber evidence="3">1.2.1.3</ecNumber>
    </recommendedName>
</protein>
<dbReference type="Gene3D" id="3.40.605.10">
    <property type="entry name" value="Aldehyde Dehydrogenase, Chain A, domain 1"/>
    <property type="match status" value="1"/>
</dbReference>
<evidence type="ECO:0000256" key="2">
    <source>
        <dbReference type="ARBA" id="ARBA00023002"/>
    </source>
</evidence>
<dbReference type="InterPro" id="IPR016163">
    <property type="entry name" value="Ald_DH_C"/>
</dbReference>
<name>A0A6J7RF54_9ZZZZ</name>
<accession>A0A6J7RF54</accession>
<dbReference type="PANTHER" id="PTHR42804:SF1">
    <property type="entry name" value="ALDEHYDE DEHYDROGENASE-RELATED"/>
    <property type="match status" value="1"/>
</dbReference>
<dbReference type="Gene3D" id="3.40.309.10">
    <property type="entry name" value="Aldehyde Dehydrogenase, Chain A, domain 2"/>
    <property type="match status" value="1"/>
</dbReference>
<dbReference type="InterPro" id="IPR016161">
    <property type="entry name" value="Ald_DH/histidinol_DH"/>
</dbReference>
<dbReference type="FunFam" id="3.40.309.10:FF:000009">
    <property type="entry name" value="Aldehyde dehydrogenase A"/>
    <property type="match status" value="1"/>
</dbReference>
<dbReference type="GO" id="GO:0004029">
    <property type="term" value="F:aldehyde dehydrogenase (NAD+) activity"/>
    <property type="evidence" value="ECO:0007669"/>
    <property type="project" value="UniProtKB-EC"/>
</dbReference>
<gene>
    <name evidence="6" type="ORF">UFOPK4121_01060</name>
</gene>
<dbReference type="SUPFAM" id="SSF53720">
    <property type="entry name" value="ALDH-like"/>
    <property type="match status" value="1"/>
</dbReference>
<dbReference type="EMBL" id="CAFBPQ010000033">
    <property type="protein sequence ID" value="CAB5027439.1"/>
    <property type="molecule type" value="Genomic_DNA"/>
</dbReference>
<dbReference type="EC" id="1.2.1.3" evidence="3"/>
<dbReference type="PROSITE" id="PS00687">
    <property type="entry name" value="ALDEHYDE_DEHYDR_GLU"/>
    <property type="match status" value="1"/>
</dbReference>
<feature type="domain" description="Aldehyde dehydrogenase" evidence="5">
    <location>
        <begin position="13"/>
        <end position="477"/>
    </location>
</feature>
<dbReference type="InterPro" id="IPR016162">
    <property type="entry name" value="Ald_DH_N"/>
</dbReference>
<dbReference type="CDD" id="cd07139">
    <property type="entry name" value="ALDH_AldA-Rv0768"/>
    <property type="match status" value="1"/>
</dbReference>
<evidence type="ECO:0000256" key="3">
    <source>
        <dbReference type="ARBA" id="ARBA00024226"/>
    </source>
</evidence>
<dbReference type="InterPro" id="IPR015590">
    <property type="entry name" value="Aldehyde_DH_dom"/>
</dbReference>
<keyword evidence="2" id="KW-0560">Oxidoreductase</keyword>
<dbReference type="AlphaFoldDB" id="A0A6J7RF54"/>
<dbReference type="FunFam" id="3.40.605.10:FF:000007">
    <property type="entry name" value="NAD/NADP-dependent betaine aldehyde dehydrogenase"/>
    <property type="match status" value="1"/>
</dbReference>
<reference evidence="6" key="1">
    <citation type="submission" date="2020-05" db="EMBL/GenBank/DDBJ databases">
        <authorList>
            <person name="Chiriac C."/>
            <person name="Salcher M."/>
            <person name="Ghai R."/>
            <person name="Kavagutti S V."/>
        </authorList>
    </citation>
    <scope>NUCLEOTIDE SEQUENCE</scope>
</reference>
<dbReference type="PANTHER" id="PTHR42804">
    <property type="entry name" value="ALDEHYDE DEHYDROGENASE"/>
    <property type="match status" value="1"/>
</dbReference>
<evidence type="ECO:0000259" key="5">
    <source>
        <dbReference type="Pfam" id="PF00171"/>
    </source>
</evidence>
<dbReference type="InterPro" id="IPR016160">
    <property type="entry name" value="Ald_DH_CS_CYS"/>
</dbReference>
<comment type="catalytic activity">
    <reaction evidence="4">
        <text>an aldehyde + NAD(+) + H2O = a carboxylate + NADH + 2 H(+)</text>
        <dbReference type="Rhea" id="RHEA:16185"/>
        <dbReference type="ChEBI" id="CHEBI:15377"/>
        <dbReference type="ChEBI" id="CHEBI:15378"/>
        <dbReference type="ChEBI" id="CHEBI:17478"/>
        <dbReference type="ChEBI" id="CHEBI:29067"/>
        <dbReference type="ChEBI" id="CHEBI:57540"/>
        <dbReference type="ChEBI" id="CHEBI:57945"/>
        <dbReference type="EC" id="1.2.1.3"/>
    </reaction>
</comment>
<organism evidence="6">
    <name type="scientific">freshwater metagenome</name>
    <dbReference type="NCBI Taxonomy" id="449393"/>
    <lineage>
        <taxon>unclassified sequences</taxon>
        <taxon>metagenomes</taxon>
        <taxon>ecological metagenomes</taxon>
    </lineage>
</organism>
<comment type="similarity">
    <text evidence="1">Belongs to the aldehyde dehydrogenase family.</text>
</comment>
<dbReference type="PROSITE" id="PS00070">
    <property type="entry name" value="ALDEHYDE_DEHYDR_CYS"/>
    <property type="match status" value="1"/>
</dbReference>
<dbReference type="InterPro" id="IPR029510">
    <property type="entry name" value="Ald_DH_CS_GLU"/>
</dbReference>
<sequence length="481" mass="50308">MNVHDKLFIGGEWVAPEGKGVIEVISPHSEEVIGTVPDASTADIDKAIAAARNAFDNGPWPKMSPEERGEGIKRLSAALSSRAQDIADLISAQNGSPKSWSIMGQVFSATMVLDTYANLASGFNWEEERTGALGSPVRVRRAPVGVAAGIIPWNVPLFICALKLGPAMAAGCPIVLKPAPETPLDAYLLAEAVLEADLPPGVVNIVAAGREVSEHILTHPSIDKVSFTGSTAVGRHIGSVCGGLLKRVTLELGGKSAAIVLDDVNLDEAMMSQLVQSGVMNNGQVCGAQSRILVSRKRYDEVVEALGAAVGALKVGDPLDIESEIGPLVAARQRDRVVGFLESGVAEGARVVTGGGTPADLDKGWYVEPTVFADVTNDMKIAQEEIFGPVLSVIPFDDEAQAIRIANDSDYGLCGSVWTADAEHGAAVAAQVRTGVVAINSAMILDFNAPFGGFKQSGIGRELGPEGIGPYTEYQSIILPA</sequence>
<evidence type="ECO:0000256" key="4">
    <source>
        <dbReference type="ARBA" id="ARBA00049194"/>
    </source>
</evidence>
<proteinExistence type="inferred from homology"/>
<evidence type="ECO:0000256" key="1">
    <source>
        <dbReference type="ARBA" id="ARBA00009986"/>
    </source>
</evidence>
<dbReference type="Pfam" id="PF00171">
    <property type="entry name" value="Aldedh"/>
    <property type="match status" value="1"/>
</dbReference>